<feature type="domain" description="Oxidoreductase DRL-like catalytic" evidence="2">
    <location>
        <begin position="157"/>
        <end position="349"/>
    </location>
</feature>
<comment type="caution">
    <text evidence="3">The sequence shown here is derived from an EMBL/GenBank/DDBJ whole genome shotgun (WGS) entry which is preliminary data.</text>
</comment>
<evidence type="ECO:0000256" key="1">
    <source>
        <dbReference type="SAM" id="MobiDB-lite"/>
    </source>
</evidence>
<dbReference type="SUPFAM" id="SSF51735">
    <property type="entry name" value="NAD(P)-binding Rossmann-fold domains"/>
    <property type="match status" value="1"/>
</dbReference>
<evidence type="ECO:0000313" key="4">
    <source>
        <dbReference type="Proteomes" id="UP001183607"/>
    </source>
</evidence>
<dbReference type="PANTHER" id="PTHR37850:SF3">
    <property type="entry name" value="BLR7815 PROTEIN"/>
    <property type="match status" value="1"/>
</dbReference>
<feature type="region of interest" description="Disordered" evidence="1">
    <location>
        <begin position="459"/>
        <end position="478"/>
    </location>
</feature>
<dbReference type="Proteomes" id="UP001183607">
    <property type="component" value="Unassembled WGS sequence"/>
</dbReference>
<dbReference type="InterPro" id="IPR036291">
    <property type="entry name" value="NAD(P)-bd_dom_sf"/>
</dbReference>
<evidence type="ECO:0000259" key="2">
    <source>
        <dbReference type="Pfam" id="PF21135"/>
    </source>
</evidence>
<dbReference type="PANTHER" id="PTHR37850">
    <property type="entry name" value="STRU PROTEIN"/>
    <property type="match status" value="1"/>
</dbReference>
<reference evidence="4" key="1">
    <citation type="submission" date="2023-07" db="EMBL/GenBank/DDBJ databases">
        <title>30 novel species of actinomycetes from the DSMZ collection.</title>
        <authorList>
            <person name="Nouioui I."/>
        </authorList>
    </citation>
    <scope>NUCLEOTIDE SEQUENCE [LARGE SCALE GENOMIC DNA]</scope>
    <source>
        <strain evidence="4">DSM 41982</strain>
    </source>
</reference>
<dbReference type="RefSeq" id="WP_093854603.1">
    <property type="nucleotide sequence ID" value="NZ_JAVRER010000005.1"/>
</dbReference>
<dbReference type="Pfam" id="PF21135">
    <property type="entry name" value="DRL_cat"/>
    <property type="match status" value="1"/>
</dbReference>
<dbReference type="InterPro" id="IPR048423">
    <property type="entry name" value="DRL_cat"/>
</dbReference>
<name>A0ABD5E1P3_9ACTN</name>
<evidence type="ECO:0000313" key="3">
    <source>
        <dbReference type="EMBL" id="MDT0414727.1"/>
    </source>
</evidence>
<dbReference type="Gene3D" id="3.40.50.720">
    <property type="entry name" value="NAD(P)-binding Rossmann-like Domain"/>
    <property type="match status" value="1"/>
</dbReference>
<proteinExistence type="predicted"/>
<accession>A0ABD5E1P3</accession>
<dbReference type="EMBL" id="JAVRER010000005">
    <property type="protein sequence ID" value="MDT0414727.1"/>
    <property type="molecule type" value="Genomic_DNA"/>
</dbReference>
<dbReference type="AlphaFoldDB" id="A0ABD5E1P3"/>
<organism evidence="3 4">
    <name type="scientific">Streptomyces evansiae</name>
    <dbReference type="NCBI Taxonomy" id="3075535"/>
    <lineage>
        <taxon>Bacteria</taxon>
        <taxon>Bacillati</taxon>
        <taxon>Actinomycetota</taxon>
        <taxon>Actinomycetes</taxon>
        <taxon>Kitasatosporales</taxon>
        <taxon>Streptomycetaceae</taxon>
        <taxon>Streptomyces</taxon>
    </lineage>
</organism>
<gene>
    <name evidence="3" type="ORF">RM574_04420</name>
</gene>
<protein>
    <submittedName>
        <fullName evidence="3">Homoserine dehydrogenase</fullName>
    </submittedName>
</protein>
<sequence>MNLRHLFAEGSDRTVRYALSGAGGGFARTLLSQTLRVDRLAPAVLCDREVARLRDMLIELGYQPDALRVCADEDEVAVAGRDGAIALVADGALLGAGEWDILVEATGSPVHGYAMARAALASKRHVAMVSKEVDSVAGLRLADLAEENGVVYTTAEGDQPANLIGLITWAQLLGLDIVAVGKSSEYDLVLDPAAETVTQLDSTVPAPGLNGLLELDADVPATLAARAEAVAALPVGATADYCEMAVVATNTGFRPDTELLHYPVARIAELADIYAPREDGGVLNRTGAVDVFRALRLPGEASFAGGVFVVVRTTDPGTWETLRGKGHVLSRDGRYAAIYLPYHLMGVETPVSLLSAVVHHRPSGGTDPRAHAVLAGRARRDLPAGTVLDMGGHHHDVTGVRAVLLRDEDAPAGVAPLYLAAHTTLAREVRAGELIGIADLANPDTELLTAWTEGLATRSTHTDTDTDTDTDTTTVTLP</sequence>